<feature type="domain" description="Aminoglycoside phosphotransferase" evidence="1">
    <location>
        <begin position="329"/>
        <end position="514"/>
    </location>
</feature>
<organism evidence="2 3">
    <name type="scientific">Claviceps pusilla</name>
    <dbReference type="NCBI Taxonomy" id="123648"/>
    <lineage>
        <taxon>Eukaryota</taxon>
        <taxon>Fungi</taxon>
        <taxon>Dikarya</taxon>
        <taxon>Ascomycota</taxon>
        <taxon>Pezizomycotina</taxon>
        <taxon>Sordariomycetes</taxon>
        <taxon>Hypocreomycetidae</taxon>
        <taxon>Hypocreales</taxon>
        <taxon>Clavicipitaceae</taxon>
        <taxon>Claviceps</taxon>
    </lineage>
</organism>
<dbReference type="InterPro" id="IPR051678">
    <property type="entry name" value="AGP_Transferase"/>
</dbReference>
<dbReference type="PANTHER" id="PTHR21310">
    <property type="entry name" value="AMINOGLYCOSIDE PHOSPHOTRANSFERASE-RELATED-RELATED"/>
    <property type="match status" value="1"/>
</dbReference>
<dbReference type="Gene3D" id="3.90.1200.10">
    <property type="match status" value="1"/>
</dbReference>
<dbReference type="OrthoDB" id="3250044at2759"/>
<dbReference type="InterPro" id="IPR011009">
    <property type="entry name" value="Kinase-like_dom_sf"/>
</dbReference>
<gene>
    <name evidence="2" type="ORF">E4U43_003453</name>
</gene>
<dbReference type="SUPFAM" id="SSF56112">
    <property type="entry name" value="Protein kinase-like (PK-like)"/>
    <property type="match status" value="1"/>
</dbReference>
<proteinExistence type="predicted"/>
<dbReference type="Pfam" id="PF01636">
    <property type="entry name" value="APH"/>
    <property type="match status" value="1"/>
</dbReference>
<reference evidence="2" key="1">
    <citation type="journal article" date="2020" name="bioRxiv">
        <title>Whole genome comparisons of ergot fungi reveals the divergence and evolution of species within the genus Claviceps are the result of varying mechanisms driving genome evolution and host range expansion.</title>
        <authorList>
            <person name="Wyka S.A."/>
            <person name="Mondo S.J."/>
            <person name="Liu M."/>
            <person name="Dettman J."/>
            <person name="Nalam V."/>
            <person name="Broders K.D."/>
        </authorList>
    </citation>
    <scope>NUCLEOTIDE SEQUENCE</scope>
    <source>
        <strain evidence="2">CCC 602</strain>
    </source>
</reference>
<evidence type="ECO:0000313" key="3">
    <source>
        <dbReference type="Proteomes" id="UP000748025"/>
    </source>
</evidence>
<dbReference type="Proteomes" id="UP000748025">
    <property type="component" value="Unassembled WGS sequence"/>
</dbReference>
<dbReference type="PANTHER" id="PTHR21310:SF58">
    <property type="entry name" value="AMINOGLYCOSIDE PHOSPHOTRANSFERASE DOMAIN-CONTAINING PROTEIN"/>
    <property type="match status" value="1"/>
</dbReference>
<dbReference type="EMBL" id="SRPW01002341">
    <property type="protein sequence ID" value="KAG5993610.1"/>
    <property type="molecule type" value="Genomic_DNA"/>
</dbReference>
<accession>A0A9P7N4P6</accession>
<dbReference type="InterPro" id="IPR002575">
    <property type="entry name" value="Aminoglycoside_PTrfase"/>
</dbReference>
<sequence>MASTSEQSKRVLKLIRRSDLVYPDYELLECFLNDSKDPEQTARYILRRCSVAEDAHDLDPGALLADWKTLIAFFMTDGPAHQLSDKVAIAAIFKRDGGKCRITELANSFWDPLIVAPLLPFGTFHLDKGLNEMLGIYIGSGLLDWFSSKAASLNTYQSHWLVRRSAAAALSQGCFKIDFWAHLPELEYQVISSHIGSRTLPPIARDADIIREDRFPDPSASNVDNPDKSALQLVSMFSAPIRWTLLSREIARKELQIQPIRNWQTASLWRFLVDRGAAVMSTALRLLPAFVRIRAYRGLAFLGRHMYGPSSFGVQRLPFGMYFKQKRVDRQGSLENEYAALQLVSRHTRVPVPMALDVVSDSKYSYLLTSRVPGTGLGSCLDALSHSEEEALVRDLQEALSQLRAIPKRIAPEYAISNVLGKACFDGRIEMHAHFGARKNRLVGPFVDEAEFHNRLREIRFPNILQREGHQIVFTHGDLHSANILMHNGRLSGIIDWETAGWFPEYWEYTKACYISRINRYFRILNKVMEPFGTFEKELEIETKMWVF</sequence>
<dbReference type="AlphaFoldDB" id="A0A9P7N4P6"/>
<name>A0A9P7N4P6_9HYPO</name>
<evidence type="ECO:0000313" key="2">
    <source>
        <dbReference type="EMBL" id="KAG5993610.1"/>
    </source>
</evidence>
<evidence type="ECO:0000259" key="1">
    <source>
        <dbReference type="Pfam" id="PF01636"/>
    </source>
</evidence>
<keyword evidence="3" id="KW-1185">Reference proteome</keyword>
<comment type="caution">
    <text evidence="2">The sequence shown here is derived from an EMBL/GenBank/DDBJ whole genome shotgun (WGS) entry which is preliminary data.</text>
</comment>
<protein>
    <recommendedName>
        <fullName evidence="1">Aminoglycoside phosphotransferase domain-containing protein</fullName>
    </recommendedName>
</protein>
<dbReference type="CDD" id="cd05120">
    <property type="entry name" value="APH_ChoK_like"/>
    <property type="match status" value="1"/>
</dbReference>